<reference evidence="1 2" key="1">
    <citation type="journal article" date="2016" name="BMC Genomics">
        <title>Combined genomic and structural analyses of a cultured magnetotactic bacterium reveals its niche adaptation to a dynamic environment.</title>
        <authorList>
            <person name="Araujo A.C."/>
            <person name="Morillo V."/>
            <person name="Cypriano J."/>
            <person name="Teixeira L.C."/>
            <person name="Leao P."/>
            <person name="Lyra S."/>
            <person name="Almeida L.G."/>
            <person name="Bazylinski D.A."/>
            <person name="Vasconcellos A.T."/>
            <person name="Abreu F."/>
            <person name="Lins U."/>
        </authorList>
    </citation>
    <scope>NUCLEOTIDE SEQUENCE [LARGE SCALE GENOMIC DNA]</scope>
    <source>
        <strain evidence="1 2">IT-1</strain>
    </source>
</reference>
<evidence type="ECO:0000313" key="1">
    <source>
        <dbReference type="EMBL" id="OSM02054.1"/>
    </source>
</evidence>
<dbReference type="InterPro" id="IPR011004">
    <property type="entry name" value="Trimer_LpxA-like_sf"/>
</dbReference>
<proteinExistence type="predicted"/>
<dbReference type="STRING" id="1434232.MAIT1_02139"/>
<dbReference type="SUPFAM" id="SSF51161">
    <property type="entry name" value="Trimeric LpxA-like enzymes"/>
    <property type="match status" value="1"/>
</dbReference>
<dbReference type="RefSeq" id="WP_085444550.1">
    <property type="nucleotide sequence ID" value="NZ_LVJN01000020.1"/>
</dbReference>
<dbReference type="AlphaFoldDB" id="A0A1Y2K4J2"/>
<name>A0A1Y2K4J2_9PROT</name>
<gene>
    <name evidence="1" type="ORF">MAIT1_02139</name>
</gene>
<accession>A0A1Y2K4J2</accession>
<organism evidence="1 2">
    <name type="scientific">Magnetofaba australis IT-1</name>
    <dbReference type="NCBI Taxonomy" id="1434232"/>
    <lineage>
        <taxon>Bacteria</taxon>
        <taxon>Pseudomonadati</taxon>
        <taxon>Pseudomonadota</taxon>
        <taxon>Magnetococcia</taxon>
        <taxon>Magnetococcales</taxon>
        <taxon>Magnetococcaceae</taxon>
        <taxon>Magnetofaba</taxon>
    </lineage>
</organism>
<dbReference type="GO" id="GO:0016740">
    <property type="term" value="F:transferase activity"/>
    <property type="evidence" value="ECO:0007669"/>
    <property type="project" value="UniProtKB-KW"/>
</dbReference>
<dbReference type="Proteomes" id="UP000194003">
    <property type="component" value="Unassembled WGS sequence"/>
</dbReference>
<dbReference type="OrthoDB" id="5323702at2"/>
<keyword evidence="1" id="KW-0808">Transferase</keyword>
<comment type="caution">
    <text evidence="1">The sequence shown here is derived from an EMBL/GenBank/DDBJ whole genome shotgun (WGS) entry which is preliminary data.</text>
</comment>
<evidence type="ECO:0000313" key="2">
    <source>
        <dbReference type="Proteomes" id="UP000194003"/>
    </source>
</evidence>
<sequence>MRLELPQPELVQLVKRQLTSLFIFDESREEAVLNAVMGPTLEKTEHCFSQIANKYYSRDGEAYFNPFHAGQYAIFLYYLCRQAFLDETPRSTLPDRIYYLNKCLNSVDLFYEIEMPKVFFLDHPAGSVLGRATYGERFAFSQGCTVGNNKGVFPVFGENIKMMSDSKVLGNCHIGNNVILAANTYIKDTDIPDNSIVFGSSPNLVIKPNKYKSLDFFLSPLPLEIVASIQN</sequence>
<dbReference type="Gene3D" id="2.160.10.10">
    <property type="entry name" value="Hexapeptide repeat proteins"/>
    <property type="match status" value="1"/>
</dbReference>
<protein>
    <submittedName>
        <fullName evidence="1">Putative transferase hexapeptide repeat containing protein</fullName>
    </submittedName>
</protein>
<keyword evidence="2" id="KW-1185">Reference proteome</keyword>
<dbReference type="EMBL" id="LVJN01000020">
    <property type="protein sequence ID" value="OSM02054.1"/>
    <property type="molecule type" value="Genomic_DNA"/>
</dbReference>